<reference evidence="7 8" key="1">
    <citation type="submission" date="2017-11" db="EMBL/GenBank/DDBJ databases">
        <title>Genomic Encyclopedia of Archaeal and Bacterial Type Strains, Phase II (KMG-II): From Individual Species to Whole Genera.</title>
        <authorList>
            <person name="Goeker M."/>
        </authorList>
    </citation>
    <scope>NUCLEOTIDE SEQUENCE [LARGE SCALE GENOMIC DNA]</scope>
    <source>
        <strain evidence="7 8">DSM 28175</strain>
    </source>
</reference>
<dbReference type="InterPro" id="IPR042177">
    <property type="entry name" value="Cell/Rod_1"/>
</dbReference>
<dbReference type="PANTHER" id="PTHR34138:SF1">
    <property type="entry name" value="CELL SHAPE-DETERMINING PROTEIN MREC"/>
    <property type="match status" value="1"/>
</dbReference>
<dbReference type="InterPro" id="IPR042175">
    <property type="entry name" value="Cell/Rod_MreC_2"/>
</dbReference>
<dbReference type="OrthoDB" id="9811827at2"/>
<keyword evidence="5" id="KW-1133">Transmembrane helix</keyword>
<accession>A0A2H9VNG5</accession>
<feature type="transmembrane region" description="Helical" evidence="5">
    <location>
        <begin position="12"/>
        <end position="31"/>
    </location>
</feature>
<gene>
    <name evidence="7" type="ORF">CLV57_3010</name>
</gene>
<evidence type="ECO:0000256" key="4">
    <source>
        <dbReference type="ARBA" id="ARBA00032089"/>
    </source>
</evidence>
<sequence>MRNLLIFISKYNAFFLFVIFEIASIVIYIKYNSFQKASFINSTNQVTGNLYARIDELKGYLTLRDVNDSLAAENARLRNQLKSSLYVDTVSKGTFTDTIYKQQYSFISAKVVNNSVNRSRNTITINVGSDAGVQKGMGVIASGGAVGKVILVSKHYAVVQSLLHNETTVSAMLANSKQLGSFSWGTDLNPHVGLLYDVPTDATPKIGEEVVTSEHSLFPAGVRIGKLINLKAKNPKGSFLSMDVALAVDFSKLQYVDVIINQFAVEQTGLEAQIKVDE</sequence>
<evidence type="ECO:0000259" key="6">
    <source>
        <dbReference type="Pfam" id="PF04085"/>
    </source>
</evidence>
<dbReference type="RefSeq" id="WP_100342177.1">
    <property type="nucleotide sequence ID" value="NZ_PGFJ01000002.1"/>
</dbReference>
<dbReference type="GO" id="GO:0008360">
    <property type="term" value="P:regulation of cell shape"/>
    <property type="evidence" value="ECO:0007669"/>
    <property type="project" value="UniProtKB-KW"/>
</dbReference>
<name>A0A2H9VNG5_9SPHI</name>
<keyword evidence="8" id="KW-1185">Reference proteome</keyword>
<organism evidence="7 8">
    <name type="scientific">Mucilaginibacter auburnensis</name>
    <dbReference type="NCBI Taxonomy" id="1457233"/>
    <lineage>
        <taxon>Bacteria</taxon>
        <taxon>Pseudomonadati</taxon>
        <taxon>Bacteroidota</taxon>
        <taxon>Sphingobacteriia</taxon>
        <taxon>Sphingobacteriales</taxon>
        <taxon>Sphingobacteriaceae</taxon>
        <taxon>Mucilaginibacter</taxon>
    </lineage>
</organism>
<keyword evidence="3" id="KW-0133">Cell shape</keyword>
<feature type="domain" description="Rod shape-determining protein MreC beta-barrel core" evidence="6">
    <location>
        <begin position="111"/>
        <end position="259"/>
    </location>
</feature>
<evidence type="ECO:0000256" key="2">
    <source>
        <dbReference type="ARBA" id="ARBA00013855"/>
    </source>
</evidence>
<dbReference type="Proteomes" id="UP000242687">
    <property type="component" value="Unassembled WGS sequence"/>
</dbReference>
<protein>
    <recommendedName>
        <fullName evidence="2">Cell shape-determining protein MreC</fullName>
    </recommendedName>
    <alternativeName>
        <fullName evidence="4">Cell shape protein MreC</fullName>
    </alternativeName>
</protein>
<dbReference type="Gene3D" id="2.40.10.350">
    <property type="entry name" value="Rod shape-determining protein MreC, domain 2"/>
    <property type="match status" value="1"/>
</dbReference>
<dbReference type="Gene3D" id="2.40.10.340">
    <property type="entry name" value="Rod shape-determining protein MreC, domain 1"/>
    <property type="match status" value="1"/>
</dbReference>
<evidence type="ECO:0000313" key="7">
    <source>
        <dbReference type="EMBL" id="PJJ79871.1"/>
    </source>
</evidence>
<dbReference type="PANTHER" id="PTHR34138">
    <property type="entry name" value="CELL SHAPE-DETERMINING PROTEIN MREC"/>
    <property type="match status" value="1"/>
</dbReference>
<dbReference type="InterPro" id="IPR007221">
    <property type="entry name" value="MreC"/>
</dbReference>
<evidence type="ECO:0000256" key="1">
    <source>
        <dbReference type="ARBA" id="ARBA00009369"/>
    </source>
</evidence>
<proteinExistence type="inferred from homology"/>
<dbReference type="EMBL" id="PGFJ01000002">
    <property type="protein sequence ID" value="PJJ79871.1"/>
    <property type="molecule type" value="Genomic_DNA"/>
</dbReference>
<keyword evidence="5" id="KW-0812">Transmembrane</keyword>
<dbReference type="GO" id="GO:0005886">
    <property type="term" value="C:plasma membrane"/>
    <property type="evidence" value="ECO:0007669"/>
    <property type="project" value="TreeGrafter"/>
</dbReference>
<dbReference type="AlphaFoldDB" id="A0A2H9VNG5"/>
<dbReference type="NCBIfam" id="NF010532">
    <property type="entry name" value="PRK13922.9-3"/>
    <property type="match status" value="1"/>
</dbReference>
<comment type="caution">
    <text evidence="7">The sequence shown here is derived from an EMBL/GenBank/DDBJ whole genome shotgun (WGS) entry which is preliminary data.</text>
</comment>
<dbReference type="Pfam" id="PF04085">
    <property type="entry name" value="MreC"/>
    <property type="match status" value="1"/>
</dbReference>
<evidence type="ECO:0000256" key="3">
    <source>
        <dbReference type="ARBA" id="ARBA00022960"/>
    </source>
</evidence>
<keyword evidence="5" id="KW-0472">Membrane</keyword>
<evidence type="ECO:0000313" key="8">
    <source>
        <dbReference type="Proteomes" id="UP000242687"/>
    </source>
</evidence>
<dbReference type="InterPro" id="IPR055342">
    <property type="entry name" value="MreC_beta-barrel_core"/>
</dbReference>
<comment type="similarity">
    <text evidence="1">Belongs to the MreC family.</text>
</comment>
<evidence type="ECO:0000256" key="5">
    <source>
        <dbReference type="SAM" id="Phobius"/>
    </source>
</evidence>